<evidence type="ECO:0000256" key="10">
    <source>
        <dbReference type="SAM" id="Phobius"/>
    </source>
</evidence>
<keyword evidence="4 10" id="KW-0812">Transmembrane</keyword>
<evidence type="ECO:0000256" key="3">
    <source>
        <dbReference type="ARBA" id="ARBA00022475"/>
    </source>
</evidence>
<dbReference type="NCBIfam" id="TIGR02857">
    <property type="entry name" value="CydD"/>
    <property type="match status" value="1"/>
</dbReference>
<dbReference type="PANTHER" id="PTHR24221">
    <property type="entry name" value="ATP-BINDING CASSETTE SUB-FAMILY B"/>
    <property type="match status" value="1"/>
</dbReference>
<dbReference type="SUPFAM" id="SSF52540">
    <property type="entry name" value="P-loop containing nucleoside triphosphate hydrolases"/>
    <property type="match status" value="1"/>
</dbReference>
<dbReference type="KEGG" id="sbat:G4Z16_09360"/>
<evidence type="ECO:0000259" key="12">
    <source>
        <dbReference type="PROSITE" id="PS50929"/>
    </source>
</evidence>
<comment type="subcellular location">
    <subcellularLocation>
        <location evidence="1">Cell membrane</location>
        <topology evidence="1">Multi-pass membrane protein</topology>
    </subcellularLocation>
</comment>
<dbReference type="GO" id="GO:0005524">
    <property type="term" value="F:ATP binding"/>
    <property type="evidence" value="ECO:0007669"/>
    <property type="project" value="UniProtKB-KW"/>
</dbReference>
<keyword evidence="3" id="KW-1003">Cell membrane</keyword>
<keyword evidence="2" id="KW-0813">Transport</keyword>
<evidence type="ECO:0000313" key="14">
    <source>
        <dbReference type="Proteomes" id="UP000595046"/>
    </source>
</evidence>
<keyword evidence="5" id="KW-0547">Nucleotide-binding</keyword>
<dbReference type="InterPro" id="IPR014216">
    <property type="entry name" value="ABC_transptr_CydD"/>
</dbReference>
<dbReference type="InterPro" id="IPR027417">
    <property type="entry name" value="P-loop_NTPase"/>
</dbReference>
<reference evidence="14" key="1">
    <citation type="submission" date="2020-02" db="EMBL/GenBank/DDBJ databases">
        <title>Streptomyces sp. ASO4wet.</title>
        <authorList>
            <person name="Risdian C."/>
            <person name="Landwehr W."/>
            <person name="Schupp P."/>
            <person name="Wink J."/>
        </authorList>
    </citation>
    <scope>NUCLEOTIDE SEQUENCE [LARGE SCALE GENOMIC DNA]</scope>
    <source>
        <strain evidence="14">ASO4wet</strain>
    </source>
</reference>
<evidence type="ECO:0000256" key="6">
    <source>
        <dbReference type="ARBA" id="ARBA00022840"/>
    </source>
</evidence>
<keyword evidence="14" id="KW-1185">Reference proteome</keyword>
<evidence type="ECO:0000313" key="13">
    <source>
        <dbReference type="EMBL" id="QPP10547.1"/>
    </source>
</evidence>
<feature type="transmembrane region" description="Helical" evidence="10">
    <location>
        <begin position="120"/>
        <end position="145"/>
    </location>
</feature>
<dbReference type="InterPro" id="IPR003439">
    <property type="entry name" value="ABC_transporter-like_ATP-bd"/>
</dbReference>
<keyword evidence="7 10" id="KW-1133">Transmembrane helix</keyword>
<accession>A0A7T1TCN2</accession>
<evidence type="ECO:0000256" key="2">
    <source>
        <dbReference type="ARBA" id="ARBA00022448"/>
    </source>
</evidence>
<name>A0A7T1TCN2_9ACTN</name>
<dbReference type="SMART" id="SM00382">
    <property type="entry name" value="AAA"/>
    <property type="match status" value="1"/>
</dbReference>
<dbReference type="CDD" id="cd18584">
    <property type="entry name" value="ABC_6TM_AarD_CydD"/>
    <property type="match status" value="1"/>
</dbReference>
<evidence type="ECO:0000256" key="8">
    <source>
        <dbReference type="ARBA" id="ARBA00023136"/>
    </source>
</evidence>
<dbReference type="PROSITE" id="PS50893">
    <property type="entry name" value="ABC_TRANSPORTER_2"/>
    <property type="match status" value="1"/>
</dbReference>
<dbReference type="InterPro" id="IPR039421">
    <property type="entry name" value="Type_1_exporter"/>
</dbReference>
<dbReference type="Gene3D" id="3.40.50.300">
    <property type="entry name" value="P-loop containing nucleotide triphosphate hydrolases"/>
    <property type="match status" value="1"/>
</dbReference>
<dbReference type="SUPFAM" id="SSF90123">
    <property type="entry name" value="ABC transporter transmembrane region"/>
    <property type="match status" value="1"/>
</dbReference>
<evidence type="ECO:0000259" key="11">
    <source>
        <dbReference type="PROSITE" id="PS50893"/>
    </source>
</evidence>
<evidence type="ECO:0000256" key="9">
    <source>
        <dbReference type="ARBA" id="ARBA00061644"/>
    </source>
</evidence>
<dbReference type="Pfam" id="PF00664">
    <property type="entry name" value="ABC_membrane"/>
    <property type="match status" value="1"/>
</dbReference>
<evidence type="ECO:0000256" key="4">
    <source>
        <dbReference type="ARBA" id="ARBA00022692"/>
    </source>
</evidence>
<dbReference type="AlphaFoldDB" id="A0A7T1TCN2"/>
<dbReference type="EMBL" id="CP048882">
    <property type="protein sequence ID" value="QPP10547.1"/>
    <property type="molecule type" value="Genomic_DNA"/>
</dbReference>
<sequence length="547" mass="57327">MVDVPGSGEGAGVSVKATERRLLTLVPRSRLGALVGLAAAQAGLILVQAELLSRAIAHLDAGPLPWLAAVALLRGATAYGVQALGARTATSVKTGLRLALLRRGNEQITLVTRGLEALDAFFTGCLPQLFAAAVVPLLVLARLAVADWRSALAVALTLPLIPVFGALVGMRTAELTERQWAVLNKLGGHFHDVIVGLPTLRAHARTEHQSSVIAELAGEHRKAAVRALRIAFLSSLVLELVAALSVALVAVPVGLLLLDGSLLLSTGLLILLLTPEAFLPLRALGTRFHASAEGIAAADQAFAALDAPVPGHTSGSTVLPVPAHGPHVVFDQVSFRYPGATAPAVRDFTLEILPSERVALTGPSGAGKSTLLRLLLGFLTPTEGRILLDGTDLRDLDLAEWRRSVAWVPQDPHLFATSIADNIRLGSPDATDDQIHSAARAAEAHTFISALPDGYSTALTDRGQGLSAGQRQRIALARAHLKDVPVLLLDEPTARLDLAGEAALLTATDSLITGRTALVIAHRPALLAFADRVITLSPTSELMESTR</sequence>
<evidence type="ECO:0000256" key="5">
    <source>
        <dbReference type="ARBA" id="ARBA00022741"/>
    </source>
</evidence>
<keyword evidence="8 10" id="KW-0472">Membrane</keyword>
<dbReference type="Proteomes" id="UP000595046">
    <property type="component" value="Chromosome"/>
</dbReference>
<dbReference type="PROSITE" id="PS50929">
    <property type="entry name" value="ABC_TM1F"/>
    <property type="match status" value="1"/>
</dbReference>
<dbReference type="FunFam" id="3.40.50.300:FF:000299">
    <property type="entry name" value="ABC transporter ATP-binding protein/permease"/>
    <property type="match status" value="1"/>
</dbReference>
<evidence type="ECO:0000256" key="7">
    <source>
        <dbReference type="ARBA" id="ARBA00022989"/>
    </source>
</evidence>
<dbReference type="InterPro" id="IPR003593">
    <property type="entry name" value="AAA+_ATPase"/>
</dbReference>
<feature type="transmembrane region" description="Helical" evidence="10">
    <location>
        <begin position="151"/>
        <end position="170"/>
    </location>
</feature>
<comment type="similarity">
    <text evidence="9">Belongs to the ABC transporter superfamily. Lipid exporter (TC 3.A.1.106) family.</text>
</comment>
<protein>
    <submittedName>
        <fullName evidence="13">Thiol reductant ABC exporter subunit CydD</fullName>
    </submittedName>
</protein>
<dbReference type="Pfam" id="PF00005">
    <property type="entry name" value="ABC_tran"/>
    <property type="match status" value="1"/>
</dbReference>
<dbReference type="Gene3D" id="1.20.1560.10">
    <property type="entry name" value="ABC transporter type 1, transmembrane domain"/>
    <property type="match status" value="1"/>
</dbReference>
<keyword evidence="6" id="KW-0067">ATP-binding</keyword>
<feature type="domain" description="ABC transporter" evidence="11">
    <location>
        <begin position="328"/>
        <end position="547"/>
    </location>
</feature>
<dbReference type="GO" id="GO:0005886">
    <property type="term" value="C:plasma membrane"/>
    <property type="evidence" value="ECO:0007669"/>
    <property type="project" value="UniProtKB-SubCell"/>
</dbReference>
<feature type="domain" description="ABC transmembrane type-1" evidence="12">
    <location>
        <begin position="31"/>
        <end position="293"/>
    </location>
</feature>
<dbReference type="PANTHER" id="PTHR24221:SF590">
    <property type="entry name" value="COMPONENT LINKED WITH THE ASSEMBLY OF CYTOCHROME' TRANSPORT TRANSMEMBRANE ATP-BINDING PROTEIN ABC TRANSPORTER CYDD-RELATED"/>
    <property type="match status" value="1"/>
</dbReference>
<dbReference type="InterPro" id="IPR011527">
    <property type="entry name" value="ABC1_TM_dom"/>
</dbReference>
<gene>
    <name evidence="13" type="primary">cydD</name>
    <name evidence="13" type="ORF">G4Z16_09360</name>
</gene>
<dbReference type="InterPro" id="IPR036640">
    <property type="entry name" value="ABC1_TM_sf"/>
</dbReference>
<evidence type="ECO:0000256" key="1">
    <source>
        <dbReference type="ARBA" id="ARBA00004651"/>
    </source>
</evidence>
<proteinExistence type="inferred from homology"/>
<feature type="transmembrane region" description="Helical" evidence="10">
    <location>
        <begin position="230"/>
        <end position="256"/>
    </location>
</feature>
<dbReference type="GO" id="GO:0140359">
    <property type="term" value="F:ABC-type transporter activity"/>
    <property type="evidence" value="ECO:0007669"/>
    <property type="project" value="InterPro"/>
</dbReference>
<organism evidence="13 14">
    <name type="scientific">Streptomyces bathyalis</name>
    <dbReference type="NCBI Taxonomy" id="2710756"/>
    <lineage>
        <taxon>Bacteria</taxon>
        <taxon>Bacillati</taxon>
        <taxon>Actinomycetota</taxon>
        <taxon>Actinomycetes</taxon>
        <taxon>Kitasatosporales</taxon>
        <taxon>Streptomycetaceae</taxon>
        <taxon>Streptomyces</taxon>
    </lineage>
</organism>
<dbReference type="GO" id="GO:0016887">
    <property type="term" value="F:ATP hydrolysis activity"/>
    <property type="evidence" value="ECO:0007669"/>
    <property type="project" value="InterPro"/>
</dbReference>
<dbReference type="GO" id="GO:0042883">
    <property type="term" value="P:cysteine transport"/>
    <property type="evidence" value="ECO:0007669"/>
    <property type="project" value="InterPro"/>
</dbReference>